<dbReference type="Gene3D" id="1.20.1070.10">
    <property type="entry name" value="Rhodopsin 7-helix transmembrane proteins"/>
    <property type="match status" value="1"/>
</dbReference>
<evidence type="ECO:0000256" key="4">
    <source>
        <dbReference type="ARBA" id="ARBA00023040"/>
    </source>
</evidence>
<reference evidence="6 7" key="1">
    <citation type="journal article" date="2020" name="Nature">
        <title>Six reference-quality genomes reveal evolution of bat adaptations.</title>
        <authorList>
            <person name="Jebb D."/>
            <person name="Huang Z."/>
            <person name="Pippel M."/>
            <person name="Hughes G.M."/>
            <person name="Lavrichenko K."/>
            <person name="Devanna P."/>
            <person name="Winkler S."/>
            <person name="Jermiin L.S."/>
            <person name="Skirmuntt E.C."/>
            <person name="Katzourakis A."/>
            <person name="Burkitt-Gray L."/>
            <person name="Ray D.A."/>
            <person name="Sullivan K.A.M."/>
            <person name="Roscito J.G."/>
            <person name="Kirilenko B.M."/>
            <person name="Davalos L.M."/>
            <person name="Corthals A.P."/>
            <person name="Power M.L."/>
            <person name="Jones G."/>
            <person name="Ransome R.D."/>
            <person name="Dechmann D.K.N."/>
            <person name="Locatelli A.G."/>
            <person name="Puechmaille S.J."/>
            <person name="Fedrigo O."/>
            <person name="Jarvis E.D."/>
            <person name="Hiller M."/>
            <person name="Vernes S.C."/>
            <person name="Myers E.W."/>
            <person name="Teeling E.C."/>
        </authorList>
    </citation>
    <scope>NUCLEOTIDE SEQUENCE [LARGE SCALE GENOMIC DNA]</scope>
    <source>
        <strain evidence="6">MPipKuh1</strain>
        <tissue evidence="6">Flight muscle</tissue>
    </source>
</reference>
<evidence type="ECO:0000256" key="3">
    <source>
        <dbReference type="ARBA" id="ARBA00022725"/>
    </source>
</evidence>
<keyword evidence="3" id="KW-0552">Olfaction</keyword>
<evidence type="ECO:0000256" key="2">
    <source>
        <dbReference type="ARBA" id="ARBA00022475"/>
    </source>
</evidence>
<dbReference type="PANTHER" id="PTHR26452">
    <property type="entry name" value="OLFACTORY RECEPTOR"/>
    <property type="match status" value="1"/>
</dbReference>
<organism evidence="6 7">
    <name type="scientific">Pipistrellus kuhlii</name>
    <name type="common">Kuhl's pipistrelle</name>
    <dbReference type="NCBI Taxonomy" id="59472"/>
    <lineage>
        <taxon>Eukaryota</taxon>
        <taxon>Metazoa</taxon>
        <taxon>Chordata</taxon>
        <taxon>Craniata</taxon>
        <taxon>Vertebrata</taxon>
        <taxon>Euteleostomi</taxon>
        <taxon>Mammalia</taxon>
        <taxon>Eutheria</taxon>
        <taxon>Laurasiatheria</taxon>
        <taxon>Chiroptera</taxon>
        <taxon>Yangochiroptera</taxon>
        <taxon>Vespertilionidae</taxon>
        <taxon>Pipistrellus</taxon>
    </lineage>
</organism>
<name>A0A7J7SMF5_PIPKU</name>
<dbReference type="GO" id="GO:0004930">
    <property type="term" value="F:G protein-coupled receptor activity"/>
    <property type="evidence" value="ECO:0007669"/>
    <property type="project" value="UniProtKB-KW"/>
</dbReference>
<comment type="caution">
    <text evidence="6">The sequence shown here is derived from an EMBL/GenBank/DDBJ whole genome shotgun (WGS) entry which is preliminary data.</text>
</comment>
<evidence type="ECO:0000313" key="6">
    <source>
        <dbReference type="EMBL" id="KAF6289632.1"/>
    </source>
</evidence>
<gene>
    <name evidence="6" type="ORF">mPipKuh1_009797</name>
</gene>
<keyword evidence="7" id="KW-1185">Reference proteome</keyword>
<protein>
    <recommendedName>
        <fullName evidence="8">G-protein coupled receptors family 1 profile domain-containing protein</fullName>
    </recommendedName>
</protein>
<keyword evidence="3" id="KW-0716">Sensory transduction</keyword>
<keyword evidence="4" id="KW-0807">Transducer</keyword>
<keyword evidence="2" id="KW-0472">Membrane</keyword>
<evidence type="ECO:0000256" key="1">
    <source>
        <dbReference type="ARBA" id="ARBA00004651"/>
    </source>
</evidence>
<keyword evidence="2" id="KW-1003">Cell membrane</keyword>
<proteinExistence type="predicted"/>
<comment type="subcellular location">
    <subcellularLocation>
        <location evidence="1">Cell membrane</location>
        <topology evidence="1">Multi-pass membrane protein</topology>
    </subcellularLocation>
</comment>
<dbReference type="GO" id="GO:0007608">
    <property type="term" value="P:sensory perception of smell"/>
    <property type="evidence" value="ECO:0007669"/>
    <property type="project" value="UniProtKB-KW"/>
</dbReference>
<accession>A0A7J7SMF5</accession>
<dbReference type="AlphaFoldDB" id="A0A7J7SMF5"/>
<dbReference type="InterPro" id="IPR050516">
    <property type="entry name" value="Olfactory_GPCR"/>
</dbReference>
<evidence type="ECO:0000256" key="5">
    <source>
        <dbReference type="ARBA" id="ARBA00023170"/>
    </source>
</evidence>
<evidence type="ECO:0008006" key="8">
    <source>
        <dbReference type="Google" id="ProtNLM"/>
    </source>
</evidence>
<dbReference type="GO" id="GO:0005886">
    <property type="term" value="C:plasma membrane"/>
    <property type="evidence" value="ECO:0007669"/>
    <property type="project" value="UniProtKB-SubCell"/>
</dbReference>
<keyword evidence="5" id="KW-0675">Receptor</keyword>
<dbReference type="EMBL" id="JACAGB010000039">
    <property type="protein sequence ID" value="KAF6289632.1"/>
    <property type="molecule type" value="Genomic_DNA"/>
</dbReference>
<sequence length="198" mass="21490">MAASTQVLKGTPDSYHILLQFSLELLWTTLLTEKPIPTRCGCALQTSGSLVCIQTCPNQPVNKQALWSQSGQCQHFGCHLCGAQTLHSHVLFPGEPVSAGHWVHHYHHSPNAGMSPGPPMQSSLCILHFTALLASLDCHLLTTMAYDHYLAICQPLIYSTCISCKIQGALVGICYTIFFINALMHTVACPCLTSVALT</sequence>
<evidence type="ECO:0000313" key="7">
    <source>
        <dbReference type="Proteomes" id="UP000558488"/>
    </source>
</evidence>
<keyword evidence="4" id="KW-0297">G-protein coupled receptor</keyword>
<dbReference type="SUPFAM" id="SSF81321">
    <property type="entry name" value="Family A G protein-coupled receptor-like"/>
    <property type="match status" value="1"/>
</dbReference>
<dbReference type="Proteomes" id="UP000558488">
    <property type="component" value="Unassembled WGS sequence"/>
</dbReference>